<gene>
    <name evidence="2" type="ORF">FGIG_05186</name>
</gene>
<dbReference type="AlphaFoldDB" id="A0A504ZAW0"/>
<keyword evidence="3" id="KW-1185">Reference proteome</keyword>
<accession>A0A504ZAW0</accession>
<proteinExistence type="predicted"/>
<reference evidence="2 3" key="1">
    <citation type="submission" date="2019-04" db="EMBL/GenBank/DDBJ databases">
        <title>Annotation for the trematode Fasciola gigantica.</title>
        <authorList>
            <person name="Choi Y.-J."/>
        </authorList>
    </citation>
    <scope>NUCLEOTIDE SEQUENCE [LARGE SCALE GENOMIC DNA]</scope>
    <source>
        <strain evidence="2">Uganda_cow_1</strain>
    </source>
</reference>
<name>A0A504ZAW0_FASGI</name>
<feature type="region of interest" description="Disordered" evidence="1">
    <location>
        <begin position="113"/>
        <end position="133"/>
    </location>
</feature>
<evidence type="ECO:0000256" key="1">
    <source>
        <dbReference type="SAM" id="MobiDB-lite"/>
    </source>
</evidence>
<comment type="caution">
    <text evidence="2">The sequence shown here is derived from an EMBL/GenBank/DDBJ whole genome shotgun (WGS) entry which is preliminary data.</text>
</comment>
<dbReference type="OrthoDB" id="6246657at2759"/>
<evidence type="ECO:0000313" key="3">
    <source>
        <dbReference type="Proteomes" id="UP000316759"/>
    </source>
</evidence>
<protein>
    <submittedName>
        <fullName evidence="2">Uncharacterized protein</fullName>
    </submittedName>
</protein>
<organism evidence="2 3">
    <name type="scientific">Fasciola gigantica</name>
    <name type="common">Giant liver fluke</name>
    <dbReference type="NCBI Taxonomy" id="46835"/>
    <lineage>
        <taxon>Eukaryota</taxon>
        <taxon>Metazoa</taxon>
        <taxon>Spiralia</taxon>
        <taxon>Lophotrochozoa</taxon>
        <taxon>Platyhelminthes</taxon>
        <taxon>Trematoda</taxon>
        <taxon>Digenea</taxon>
        <taxon>Plagiorchiida</taxon>
        <taxon>Echinostomata</taxon>
        <taxon>Echinostomatoidea</taxon>
        <taxon>Fasciolidae</taxon>
        <taxon>Fasciola</taxon>
    </lineage>
</organism>
<dbReference type="Proteomes" id="UP000316759">
    <property type="component" value="Unassembled WGS sequence"/>
</dbReference>
<dbReference type="EMBL" id="SUNJ01001203">
    <property type="protein sequence ID" value="TPP66988.1"/>
    <property type="molecule type" value="Genomic_DNA"/>
</dbReference>
<sequence>MEQRLFRPFRLSWTSVASSMETPGSTAQLVPTPSTRITSSAHRHVGTVTRLIWACTSTMTWLLFLISQPPYTRAVSVAATQDHQFGSSFSPDQSQCINSLLLDRHRIPSSAFSATSDLDDPSGTRRYTAENLR</sequence>
<evidence type="ECO:0000313" key="2">
    <source>
        <dbReference type="EMBL" id="TPP66988.1"/>
    </source>
</evidence>